<dbReference type="InterPro" id="IPR000515">
    <property type="entry name" value="MetI-like"/>
</dbReference>
<dbReference type="GO" id="GO:0005886">
    <property type="term" value="C:plasma membrane"/>
    <property type="evidence" value="ECO:0007669"/>
    <property type="project" value="UniProtKB-SubCell"/>
</dbReference>
<keyword evidence="5 7" id="KW-1133">Transmembrane helix</keyword>
<name>A0A7S8HCY9_9HYPH</name>
<comment type="similarity">
    <text evidence="7">Belongs to the binding-protein-dependent transport system permease family.</text>
</comment>
<dbReference type="RefSeq" id="WP_213161433.1">
    <property type="nucleotide sequence ID" value="NZ_CP058214.1"/>
</dbReference>
<evidence type="ECO:0000256" key="7">
    <source>
        <dbReference type="RuleBase" id="RU363032"/>
    </source>
</evidence>
<evidence type="ECO:0000256" key="2">
    <source>
        <dbReference type="ARBA" id="ARBA00022448"/>
    </source>
</evidence>
<evidence type="ECO:0000259" key="8">
    <source>
        <dbReference type="PROSITE" id="PS50928"/>
    </source>
</evidence>
<keyword evidence="3" id="KW-1003">Cell membrane</keyword>
<dbReference type="KEGG" id="kmn:HW532_16045"/>
<feature type="transmembrane region" description="Helical" evidence="7">
    <location>
        <begin position="15"/>
        <end position="39"/>
    </location>
</feature>
<accession>A0A7S8HCY9</accession>
<comment type="subcellular location">
    <subcellularLocation>
        <location evidence="1 7">Cell membrane</location>
        <topology evidence="1 7">Multi-pass membrane protein</topology>
    </subcellularLocation>
</comment>
<keyword evidence="2 7" id="KW-0813">Transport</keyword>
<feature type="transmembrane region" description="Helical" evidence="7">
    <location>
        <begin position="109"/>
        <end position="129"/>
    </location>
</feature>
<keyword evidence="6 7" id="KW-0472">Membrane</keyword>
<dbReference type="InterPro" id="IPR051393">
    <property type="entry name" value="ABC_transporter_permease"/>
</dbReference>
<sequence length="323" mass="35030">MSEPRPEIRQARAGYLLFLPALVLMIVLLILPVAIAAVLSASDYALGNPGFDWVGTDNYSQLLSRSAYRKMMVATLAYVLIVTPASVGLGLGAALLIRSLRVGQALYKTVYFLPVMASLLAMAIVWEFALHPTLGIVNRGLEALCGVDGLRAALSGSWAGLAPGATWFGRGCVQGFPLWLGDPDYAIWSISFIGIWQGFGFSMVLYLAGLSGIPPELYHAAEMDGVRSGWERFRLLTWPMLAPTTVFVVTVTTIRSFQVFDTVEALTDGGPVRSTYTILFAIYEKAIRQNLVGVGAALTVVFLAVVMAVSLIQRRLVERKVHA</sequence>
<dbReference type="PANTHER" id="PTHR30193:SF37">
    <property type="entry name" value="INNER MEMBRANE ABC TRANSPORTER PERMEASE PROTEIN YCJO"/>
    <property type="match status" value="1"/>
</dbReference>
<reference evidence="9 10" key="1">
    <citation type="submission" date="2020-06" db="EMBL/GenBank/DDBJ databases">
        <title>Genome sequence of 2 isolates from Red Sea Mangroves.</title>
        <authorList>
            <person name="Sefrji F."/>
            <person name="Michoud G."/>
            <person name="Merlino G."/>
            <person name="Daffonchio D."/>
        </authorList>
    </citation>
    <scope>NUCLEOTIDE SEQUENCE [LARGE SCALE GENOMIC DNA]</scope>
    <source>
        <strain evidence="9 10">R1DC25</strain>
    </source>
</reference>
<dbReference type="PANTHER" id="PTHR30193">
    <property type="entry name" value="ABC TRANSPORTER PERMEASE PROTEIN"/>
    <property type="match status" value="1"/>
</dbReference>
<dbReference type="SUPFAM" id="SSF161098">
    <property type="entry name" value="MetI-like"/>
    <property type="match status" value="1"/>
</dbReference>
<evidence type="ECO:0000256" key="5">
    <source>
        <dbReference type="ARBA" id="ARBA00022989"/>
    </source>
</evidence>
<dbReference type="EMBL" id="CP058214">
    <property type="protein sequence ID" value="QPC44070.1"/>
    <property type="molecule type" value="Genomic_DNA"/>
</dbReference>
<dbReference type="Pfam" id="PF00528">
    <property type="entry name" value="BPD_transp_1"/>
    <property type="match status" value="1"/>
</dbReference>
<dbReference type="PROSITE" id="PS50928">
    <property type="entry name" value="ABC_TM1"/>
    <property type="match status" value="1"/>
</dbReference>
<dbReference type="InterPro" id="IPR035906">
    <property type="entry name" value="MetI-like_sf"/>
</dbReference>
<dbReference type="Gene3D" id="1.10.3720.10">
    <property type="entry name" value="MetI-like"/>
    <property type="match status" value="1"/>
</dbReference>
<keyword evidence="4 7" id="KW-0812">Transmembrane</keyword>
<evidence type="ECO:0000256" key="6">
    <source>
        <dbReference type="ARBA" id="ARBA00023136"/>
    </source>
</evidence>
<feature type="transmembrane region" description="Helical" evidence="7">
    <location>
        <begin position="291"/>
        <end position="312"/>
    </location>
</feature>
<evidence type="ECO:0000313" key="9">
    <source>
        <dbReference type="EMBL" id="QPC44070.1"/>
    </source>
</evidence>
<evidence type="ECO:0000256" key="3">
    <source>
        <dbReference type="ARBA" id="ARBA00022475"/>
    </source>
</evidence>
<dbReference type="GO" id="GO:0055085">
    <property type="term" value="P:transmembrane transport"/>
    <property type="evidence" value="ECO:0007669"/>
    <property type="project" value="InterPro"/>
</dbReference>
<keyword evidence="10" id="KW-1185">Reference proteome</keyword>
<dbReference type="Proteomes" id="UP000593594">
    <property type="component" value="Chromosome"/>
</dbReference>
<feature type="transmembrane region" description="Helical" evidence="7">
    <location>
        <begin position="235"/>
        <end position="254"/>
    </location>
</feature>
<evidence type="ECO:0000256" key="1">
    <source>
        <dbReference type="ARBA" id="ARBA00004651"/>
    </source>
</evidence>
<dbReference type="AlphaFoldDB" id="A0A7S8HCY9"/>
<feature type="domain" description="ABC transmembrane type-1" evidence="8">
    <location>
        <begin position="72"/>
        <end position="313"/>
    </location>
</feature>
<organism evidence="9 10">
    <name type="scientific">Kaustia mangrovi</name>
    <dbReference type="NCBI Taxonomy" id="2593653"/>
    <lineage>
        <taxon>Bacteria</taxon>
        <taxon>Pseudomonadati</taxon>
        <taxon>Pseudomonadota</taxon>
        <taxon>Alphaproteobacteria</taxon>
        <taxon>Hyphomicrobiales</taxon>
        <taxon>Parvibaculaceae</taxon>
        <taxon>Kaustia</taxon>
    </lineage>
</organism>
<feature type="transmembrane region" description="Helical" evidence="7">
    <location>
        <begin position="71"/>
        <end position="97"/>
    </location>
</feature>
<evidence type="ECO:0000256" key="4">
    <source>
        <dbReference type="ARBA" id="ARBA00022692"/>
    </source>
</evidence>
<dbReference type="CDD" id="cd06261">
    <property type="entry name" value="TM_PBP2"/>
    <property type="match status" value="1"/>
</dbReference>
<feature type="transmembrane region" description="Helical" evidence="7">
    <location>
        <begin position="185"/>
        <end position="208"/>
    </location>
</feature>
<protein>
    <submittedName>
        <fullName evidence="9">Sugar ABC transporter permease</fullName>
    </submittedName>
</protein>
<proteinExistence type="inferred from homology"/>
<gene>
    <name evidence="9" type="ORF">HW532_16045</name>
</gene>
<evidence type="ECO:0000313" key="10">
    <source>
        <dbReference type="Proteomes" id="UP000593594"/>
    </source>
</evidence>